<evidence type="ECO:0000313" key="1">
    <source>
        <dbReference type="EMBL" id="RPA84601.1"/>
    </source>
</evidence>
<dbReference type="Proteomes" id="UP000275078">
    <property type="component" value="Unassembled WGS sequence"/>
</dbReference>
<dbReference type="EMBL" id="ML119658">
    <property type="protein sequence ID" value="RPA84601.1"/>
    <property type="molecule type" value="Genomic_DNA"/>
</dbReference>
<name>A0A3N4IK92_ASCIM</name>
<evidence type="ECO:0000313" key="2">
    <source>
        <dbReference type="Proteomes" id="UP000275078"/>
    </source>
</evidence>
<proteinExistence type="predicted"/>
<keyword evidence="2" id="KW-1185">Reference proteome</keyword>
<dbReference type="AlphaFoldDB" id="A0A3N4IK92"/>
<gene>
    <name evidence="1" type="ORF">BJ508DRAFT_303705</name>
</gene>
<accession>A0A3N4IK92</accession>
<organism evidence="1 2">
    <name type="scientific">Ascobolus immersus RN42</name>
    <dbReference type="NCBI Taxonomy" id="1160509"/>
    <lineage>
        <taxon>Eukaryota</taxon>
        <taxon>Fungi</taxon>
        <taxon>Dikarya</taxon>
        <taxon>Ascomycota</taxon>
        <taxon>Pezizomycotina</taxon>
        <taxon>Pezizomycetes</taxon>
        <taxon>Pezizales</taxon>
        <taxon>Ascobolaceae</taxon>
        <taxon>Ascobolus</taxon>
    </lineage>
</organism>
<protein>
    <submittedName>
        <fullName evidence="1">Uncharacterized protein</fullName>
    </submittedName>
</protein>
<reference evidence="1 2" key="1">
    <citation type="journal article" date="2018" name="Nat. Ecol. Evol.">
        <title>Pezizomycetes genomes reveal the molecular basis of ectomycorrhizal truffle lifestyle.</title>
        <authorList>
            <person name="Murat C."/>
            <person name="Payen T."/>
            <person name="Noel B."/>
            <person name="Kuo A."/>
            <person name="Morin E."/>
            <person name="Chen J."/>
            <person name="Kohler A."/>
            <person name="Krizsan K."/>
            <person name="Balestrini R."/>
            <person name="Da Silva C."/>
            <person name="Montanini B."/>
            <person name="Hainaut M."/>
            <person name="Levati E."/>
            <person name="Barry K.W."/>
            <person name="Belfiori B."/>
            <person name="Cichocki N."/>
            <person name="Clum A."/>
            <person name="Dockter R.B."/>
            <person name="Fauchery L."/>
            <person name="Guy J."/>
            <person name="Iotti M."/>
            <person name="Le Tacon F."/>
            <person name="Lindquist E.A."/>
            <person name="Lipzen A."/>
            <person name="Malagnac F."/>
            <person name="Mello A."/>
            <person name="Molinier V."/>
            <person name="Miyauchi S."/>
            <person name="Poulain J."/>
            <person name="Riccioni C."/>
            <person name="Rubini A."/>
            <person name="Sitrit Y."/>
            <person name="Splivallo R."/>
            <person name="Traeger S."/>
            <person name="Wang M."/>
            <person name="Zifcakova L."/>
            <person name="Wipf D."/>
            <person name="Zambonelli A."/>
            <person name="Paolocci F."/>
            <person name="Nowrousian M."/>
            <person name="Ottonello S."/>
            <person name="Baldrian P."/>
            <person name="Spatafora J.W."/>
            <person name="Henrissat B."/>
            <person name="Nagy L.G."/>
            <person name="Aury J.M."/>
            <person name="Wincker P."/>
            <person name="Grigoriev I.V."/>
            <person name="Bonfante P."/>
            <person name="Martin F.M."/>
        </authorList>
    </citation>
    <scope>NUCLEOTIDE SEQUENCE [LARGE SCALE GENOMIC DNA]</scope>
    <source>
        <strain evidence="1 2">RN42</strain>
    </source>
</reference>
<sequence>MQDEEVKERKRSSVACLLQWDRGSPDDEATVRLWGITTYLYARRWVFLFNPGLALSRNQRRKTPVKQKVQWESDLRSVPAQQTPPTLVASNRSLAATQIRHLLDDKKARLEMPVPLLKLQRSEPQANYQDFIHTNVVTSTNSNQRLPSSCNEACDAVMDQASFTYSA</sequence>